<keyword evidence="1" id="KW-1133">Transmembrane helix</keyword>
<evidence type="ECO:0000256" key="1">
    <source>
        <dbReference type="SAM" id="Phobius"/>
    </source>
</evidence>
<dbReference type="PaxDb" id="273075-Ta0771"/>
<reference evidence="2 3" key="1">
    <citation type="journal article" date="2000" name="Nature">
        <title>The genome sequence of the thermoacidophilic scavenger Thermoplasma acidophilum.</title>
        <authorList>
            <person name="Ruepp A."/>
            <person name="Graml W."/>
            <person name="Santos-Martinez M.L."/>
            <person name="Koretke K.K."/>
            <person name="Volker C."/>
            <person name="Mewes H.W."/>
            <person name="Frishman D."/>
            <person name="Stocker S."/>
            <person name="Lupas A.N."/>
            <person name="Baumeister W."/>
        </authorList>
    </citation>
    <scope>NUCLEOTIDE SEQUENCE [LARGE SCALE GENOMIC DNA]</scope>
    <source>
        <strain evidence="3">ATCC 25905 / DSM 1728 / JCM 9062 / NBRC 15155 / AMRC-C165</strain>
    </source>
</reference>
<dbReference type="HOGENOM" id="CLU_1521945_0_0_2"/>
<sequence>MKPPIGVGETPLTRSDSLMLFISMDVLQAMTITFFLFQKRFYHFLMRGSDDSAFQIHNFNGLNILQHSYVCSNEVSHRYFFLFRNLYDHFHDQCMTNSHIKLFIHIYDLMVDGNDTSKRCPTFYRISLRISRNLEAAIDYILIPIMIRTRPRQILEILYMTYGLKKNKYKIKYAGP</sequence>
<dbReference type="AlphaFoldDB" id="Q9HK37"/>
<feature type="transmembrane region" description="Helical" evidence="1">
    <location>
        <begin position="18"/>
        <end position="37"/>
    </location>
</feature>
<dbReference type="EnsemblBacteria" id="CAC11902">
    <property type="protein sequence ID" value="CAC11902"/>
    <property type="gene ID" value="CAC11902"/>
</dbReference>
<evidence type="ECO:0000313" key="2">
    <source>
        <dbReference type="EMBL" id="CAC11902.1"/>
    </source>
</evidence>
<keyword evidence="3" id="KW-1185">Reference proteome</keyword>
<proteinExistence type="predicted"/>
<evidence type="ECO:0000313" key="3">
    <source>
        <dbReference type="Proteomes" id="UP000001024"/>
    </source>
</evidence>
<dbReference type="KEGG" id="tac:Ta0771"/>
<accession>Q9HK37</accession>
<organism evidence="2 3">
    <name type="scientific">Thermoplasma acidophilum (strain ATCC 25905 / DSM 1728 / JCM 9062 / NBRC 15155 / AMRC-C165)</name>
    <dbReference type="NCBI Taxonomy" id="273075"/>
    <lineage>
        <taxon>Archaea</taxon>
        <taxon>Methanobacteriati</taxon>
        <taxon>Thermoplasmatota</taxon>
        <taxon>Thermoplasmata</taxon>
        <taxon>Thermoplasmatales</taxon>
        <taxon>Thermoplasmataceae</taxon>
        <taxon>Thermoplasma</taxon>
    </lineage>
</organism>
<dbReference type="Proteomes" id="UP000001024">
    <property type="component" value="Chromosome"/>
</dbReference>
<name>Q9HK37_THEAC</name>
<keyword evidence="1" id="KW-0812">Transmembrane</keyword>
<gene>
    <name evidence="2" type="ordered locus">Ta0771</name>
</gene>
<protein>
    <submittedName>
        <fullName evidence="2">Uncharacterized protein</fullName>
    </submittedName>
</protein>
<dbReference type="InParanoid" id="Q9HK37"/>
<keyword evidence="1" id="KW-0472">Membrane</keyword>
<dbReference type="EMBL" id="AL445065">
    <property type="protein sequence ID" value="CAC11902.1"/>
    <property type="molecule type" value="Genomic_DNA"/>
</dbReference>